<comment type="caution">
    <text evidence="3">The sequence shown here is derived from an EMBL/GenBank/DDBJ whole genome shotgun (WGS) entry which is preliminary data.</text>
</comment>
<sequence>MCSLFQKNKAYTRMFIEMKKKYIKYGKLSGKIFLENLSEAECSALSAVLGRSLLPGDFSISVSQLQAALNETKYCGVELEALVEKYFNEKILSNSQKRDERTELNKRFWDAVLHEAGSRFGKDAKGILWLNEMREQRKYGYQRIIREREKSRDGIKEVLMEVCNALAYLQQREGDRKENVRLAVLGAEITKNPHYFDRQNAAGRLLISALSFTYKIEEPKAQEGVLALYYMAGIAPDDISSYTTCYGIHFYEGDSEHEAYQYFIRKGEKYVLTLSNLSRLARADSSRKTVFIIENQMVFSQVCEEMRGEEYSIVCTSGQLRTASLFLIDLLLKSGCKLYYCGDIDPEGIEIADRVIARGSGQIFPWRMTREDYYRSISKDILAEKRLKRLGKIGNVQLRELAKLLKAEKKAGYQEQLIDLMVEDIKAVK</sequence>
<name>A0A7X3MLF7_9FIRM</name>
<dbReference type="Pfam" id="PF09664">
    <property type="entry name" value="DUF2399"/>
    <property type="match status" value="1"/>
</dbReference>
<dbReference type="GO" id="GO:0003677">
    <property type="term" value="F:DNA binding"/>
    <property type="evidence" value="ECO:0007669"/>
    <property type="project" value="InterPro"/>
</dbReference>
<gene>
    <name evidence="3" type="ORF">GN277_25320</name>
</gene>
<dbReference type="SUPFAM" id="SSF56726">
    <property type="entry name" value="DNA topoisomerase IV, alpha subunit"/>
    <property type="match status" value="1"/>
</dbReference>
<evidence type="ECO:0000259" key="1">
    <source>
        <dbReference type="Pfam" id="PF09664"/>
    </source>
</evidence>
<dbReference type="GO" id="GO:0005694">
    <property type="term" value="C:chromosome"/>
    <property type="evidence" value="ECO:0007669"/>
    <property type="project" value="InterPro"/>
</dbReference>
<reference evidence="3 4" key="1">
    <citation type="submission" date="2019-12" db="EMBL/GenBank/DDBJ databases">
        <title>Sporaefaciens musculi gen. nov., sp. nov., a novel bacterium isolated from the caecum of an obese mouse.</title>
        <authorList>
            <person name="Rasmussen T.S."/>
            <person name="Streidl T."/>
            <person name="Hitch T.C.A."/>
            <person name="Wortmann E."/>
            <person name="Deptula P."/>
            <person name="Hansen M."/>
            <person name="Nielsen D.S."/>
            <person name="Clavel T."/>
            <person name="Vogensen F.K."/>
        </authorList>
    </citation>
    <scope>NUCLEOTIDE SEQUENCE [LARGE SCALE GENOMIC DNA]</scope>
    <source>
        <strain evidence="3 4">WCA-9-b2</strain>
    </source>
</reference>
<dbReference type="CDD" id="cd00188">
    <property type="entry name" value="TOPRIM"/>
    <property type="match status" value="1"/>
</dbReference>
<dbReference type="InterPro" id="IPR024465">
    <property type="entry name" value="DUF2399"/>
</dbReference>
<protein>
    <submittedName>
        <fullName evidence="3">DUF2399 domain-containing protein</fullName>
    </submittedName>
</protein>
<dbReference type="EMBL" id="WUQX01000001">
    <property type="protein sequence ID" value="MXP78539.1"/>
    <property type="molecule type" value="Genomic_DNA"/>
</dbReference>
<proteinExistence type="predicted"/>
<feature type="domain" description="Conserved hypothetical protein CHP02679 N terminus" evidence="2">
    <location>
        <begin position="29"/>
        <end position="249"/>
    </location>
</feature>
<accession>A0A7X3MLF7</accession>
<keyword evidence="4" id="KW-1185">Reference proteome</keyword>
<organism evidence="3 4">
    <name type="scientific">Sporofaciens musculi</name>
    <dbReference type="NCBI Taxonomy" id="2681861"/>
    <lineage>
        <taxon>Bacteria</taxon>
        <taxon>Bacillati</taxon>
        <taxon>Bacillota</taxon>
        <taxon>Clostridia</taxon>
        <taxon>Lachnospirales</taxon>
        <taxon>Lachnospiraceae</taxon>
        <taxon>Sporofaciens</taxon>
    </lineage>
</organism>
<dbReference type="Pfam" id="PF11796">
    <property type="entry name" value="DUF3323"/>
    <property type="match status" value="1"/>
</dbReference>
<evidence type="ECO:0000313" key="4">
    <source>
        <dbReference type="Proteomes" id="UP000460412"/>
    </source>
</evidence>
<evidence type="ECO:0000313" key="3">
    <source>
        <dbReference type="EMBL" id="MXP78539.1"/>
    </source>
</evidence>
<dbReference type="Proteomes" id="UP000460412">
    <property type="component" value="Unassembled WGS sequence"/>
</dbReference>
<dbReference type="InterPro" id="IPR036078">
    <property type="entry name" value="Spo11/TopoVI_A_sf"/>
</dbReference>
<evidence type="ECO:0000259" key="2">
    <source>
        <dbReference type="Pfam" id="PF11796"/>
    </source>
</evidence>
<dbReference type="InterPro" id="IPR024466">
    <property type="entry name" value="CHP02679_N"/>
</dbReference>
<feature type="domain" description="DUF2399" evidence="1">
    <location>
        <begin position="271"/>
        <end position="425"/>
    </location>
</feature>
<dbReference type="AlphaFoldDB" id="A0A7X3MLF7"/>